<dbReference type="Proteomes" id="UP000317863">
    <property type="component" value="Unassembled WGS sequence"/>
</dbReference>
<dbReference type="RefSeq" id="WP_142536765.1">
    <property type="nucleotide sequence ID" value="NZ_SGJB01000024.1"/>
</dbReference>
<dbReference type="CDD" id="cd05827">
    <property type="entry name" value="Sortase_C"/>
    <property type="match status" value="1"/>
</dbReference>
<evidence type="ECO:0000313" key="5">
    <source>
        <dbReference type="Proteomes" id="UP000317863"/>
    </source>
</evidence>
<evidence type="ECO:0000256" key="1">
    <source>
        <dbReference type="ARBA" id="ARBA00022801"/>
    </source>
</evidence>
<dbReference type="Pfam" id="PF04203">
    <property type="entry name" value="Sortase"/>
    <property type="match status" value="1"/>
</dbReference>
<dbReference type="EMBL" id="SGJB01000024">
    <property type="protein sequence ID" value="TQQ83146.1"/>
    <property type="molecule type" value="Genomic_DNA"/>
</dbReference>
<dbReference type="NCBIfam" id="TIGR01076">
    <property type="entry name" value="sortase_fam"/>
    <property type="match status" value="1"/>
</dbReference>
<dbReference type="Gene3D" id="2.40.260.10">
    <property type="entry name" value="Sortase"/>
    <property type="match status" value="1"/>
</dbReference>
<dbReference type="OrthoDB" id="1648028at2"/>
<protein>
    <submittedName>
        <fullName evidence="4">Class C sortase</fullName>
    </submittedName>
</protein>
<dbReference type="AlphaFoldDB" id="A0A544QSX7"/>
<dbReference type="SUPFAM" id="SSF63817">
    <property type="entry name" value="Sortase"/>
    <property type="match status" value="1"/>
</dbReference>
<dbReference type="NCBIfam" id="NF033745">
    <property type="entry name" value="class_C_sortase"/>
    <property type="match status" value="1"/>
</dbReference>
<sequence length="289" mass="32929">MKKRKKKNKKLQRFLDILTILALIIGLGVLLYPTISNYLYVKRSEKIISAYENNSIDMGENEKTKKYNNAIIYNQGLLNGVTISDPFSTNIETDEVYERQLDIDGNGMMGYIDIPEINLEAPIYHGTKEVVLQAGIGHLYGSSLPVGGESTHSVLTGHRGLPSKKLFTDLDQMDIGDRFYIHILGRTLAYQINQIVTVLPTQTEELSIVEGMDYCTLVTCTPYGINTHRLLIRGERIPYSEDDYKDDVKKGKSDIIFEIIILLIGIFIIFLLLFLYRRKRKKGEKVVEE</sequence>
<keyword evidence="5" id="KW-1185">Reference proteome</keyword>
<evidence type="ECO:0000256" key="3">
    <source>
        <dbReference type="SAM" id="Phobius"/>
    </source>
</evidence>
<dbReference type="GO" id="GO:0016787">
    <property type="term" value="F:hydrolase activity"/>
    <property type="evidence" value="ECO:0007669"/>
    <property type="project" value="UniProtKB-KW"/>
</dbReference>
<evidence type="ECO:0000313" key="4">
    <source>
        <dbReference type="EMBL" id="TQQ83146.1"/>
    </source>
</evidence>
<dbReference type="InterPro" id="IPR042002">
    <property type="entry name" value="Sortase_C"/>
</dbReference>
<comment type="caution">
    <text evidence="4">The sequence shown here is derived from an EMBL/GenBank/DDBJ whole genome shotgun (WGS) entry which is preliminary data.</text>
</comment>
<keyword evidence="1" id="KW-0378">Hydrolase</keyword>
<feature type="active site" description="Proton donor/acceptor" evidence="2">
    <location>
        <position position="158"/>
    </location>
</feature>
<accession>A0A544QSX7</accession>
<feature type="transmembrane region" description="Helical" evidence="3">
    <location>
        <begin position="255"/>
        <end position="276"/>
    </location>
</feature>
<gene>
    <name evidence="4" type="ORF">EXD82_09955</name>
</gene>
<feature type="transmembrane region" description="Helical" evidence="3">
    <location>
        <begin position="14"/>
        <end position="35"/>
    </location>
</feature>
<keyword evidence="3" id="KW-0472">Membrane</keyword>
<reference evidence="4 5" key="1">
    <citation type="submission" date="2019-02" db="EMBL/GenBank/DDBJ databases">
        <title>Peptostreptococcaceae bacterium ZHW00191 nov., a new bacterium isolated from the human gut.</title>
        <authorList>
            <person name="Zhou H.-W."/>
            <person name="Chen X.-J."/>
        </authorList>
    </citation>
    <scope>NUCLEOTIDE SEQUENCE [LARGE SCALE GENOMIC DNA]</scope>
    <source>
        <strain evidence="4 5">ZHW00191</strain>
    </source>
</reference>
<feature type="active site" description="Acyl-thioester intermediate" evidence="2">
    <location>
        <position position="220"/>
    </location>
</feature>
<proteinExistence type="predicted"/>
<name>A0A544QSX7_9FIRM</name>
<keyword evidence="3" id="KW-1133">Transmembrane helix</keyword>
<evidence type="ECO:0000256" key="2">
    <source>
        <dbReference type="PIRSR" id="PIRSR605754-1"/>
    </source>
</evidence>
<organism evidence="4 5">
    <name type="scientific">Peptacetobacter hominis</name>
    <dbReference type="NCBI Taxonomy" id="2743610"/>
    <lineage>
        <taxon>Bacteria</taxon>
        <taxon>Bacillati</taxon>
        <taxon>Bacillota</taxon>
        <taxon>Clostridia</taxon>
        <taxon>Peptostreptococcales</taxon>
        <taxon>Peptostreptococcaceae</taxon>
        <taxon>Peptacetobacter</taxon>
    </lineage>
</organism>
<dbReference type="InterPro" id="IPR005754">
    <property type="entry name" value="Sortase"/>
</dbReference>
<dbReference type="InterPro" id="IPR023365">
    <property type="entry name" value="Sortase_dom-sf"/>
</dbReference>
<keyword evidence="3" id="KW-0812">Transmembrane</keyword>